<comment type="caution">
    <text evidence="2">The sequence shown here is derived from an EMBL/GenBank/DDBJ whole genome shotgun (WGS) entry which is preliminary data.</text>
</comment>
<organism evidence="2">
    <name type="scientific">Tanacetum cinerariifolium</name>
    <name type="common">Dalmatian daisy</name>
    <name type="synonym">Chrysanthemum cinerariifolium</name>
    <dbReference type="NCBI Taxonomy" id="118510"/>
    <lineage>
        <taxon>Eukaryota</taxon>
        <taxon>Viridiplantae</taxon>
        <taxon>Streptophyta</taxon>
        <taxon>Embryophyta</taxon>
        <taxon>Tracheophyta</taxon>
        <taxon>Spermatophyta</taxon>
        <taxon>Magnoliopsida</taxon>
        <taxon>eudicotyledons</taxon>
        <taxon>Gunneridae</taxon>
        <taxon>Pentapetalae</taxon>
        <taxon>asterids</taxon>
        <taxon>campanulids</taxon>
        <taxon>Asterales</taxon>
        <taxon>Asteraceae</taxon>
        <taxon>Asteroideae</taxon>
        <taxon>Anthemideae</taxon>
        <taxon>Anthemidinae</taxon>
        <taxon>Tanacetum</taxon>
    </lineage>
</organism>
<dbReference type="AlphaFoldDB" id="A0A699QWG8"/>
<feature type="non-terminal residue" evidence="2">
    <location>
        <position position="1"/>
    </location>
</feature>
<evidence type="ECO:0000256" key="1">
    <source>
        <dbReference type="SAM" id="MobiDB-lite"/>
    </source>
</evidence>
<reference evidence="2" key="1">
    <citation type="journal article" date="2019" name="Sci. Rep.">
        <title>Draft genome of Tanacetum cinerariifolium, the natural source of mosquito coil.</title>
        <authorList>
            <person name="Yamashiro T."/>
            <person name="Shiraishi A."/>
            <person name="Satake H."/>
            <person name="Nakayama K."/>
        </authorList>
    </citation>
    <scope>NUCLEOTIDE SEQUENCE</scope>
</reference>
<dbReference type="EMBL" id="BKCJ011071121">
    <property type="protein sequence ID" value="GFC79579.1"/>
    <property type="molecule type" value="Genomic_DNA"/>
</dbReference>
<sequence>GTTLGRMSPSAACSALTEAGGVQVGLGVLAVTLVVDTGEPQPSRPIPSGKVYTTFWPFGAETGPAAHSAASDRQRAKAGMRDNIRRILGVAARAADCRTEYGRRNPPAPVAGRPDALELPGTRTGRAAHRARSVDRQKGTRRDGAAWGAPVRGRHISRKP</sequence>
<gene>
    <name evidence="2" type="ORF">Tci_851549</name>
</gene>
<proteinExistence type="predicted"/>
<feature type="region of interest" description="Disordered" evidence="1">
    <location>
        <begin position="99"/>
        <end position="160"/>
    </location>
</feature>
<protein>
    <submittedName>
        <fullName evidence="2">Uncharacterized protein</fullName>
    </submittedName>
</protein>
<feature type="compositionally biased region" description="Basic and acidic residues" evidence="1">
    <location>
        <begin position="132"/>
        <end position="144"/>
    </location>
</feature>
<evidence type="ECO:0000313" key="2">
    <source>
        <dbReference type="EMBL" id="GFC79579.1"/>
    </source>
</evidence>
<name>A0A699QWG8_TANCI</name>
<accession>A0A699QWG8</accession>